<dbReference type="GO" id="GO:0008168">
    <property type="term" value="F:methyltransferase activity"/>
    <property type="evidence" value="ECO:0007669"/>
    <property type="project" value="InterPro"/>
</dbReference>
<proteinExistence type="predicted"/>
<accession>A0A520KYP1</accession>
<dbReference type="GO" id="GO:0006355">
    <property type="term" value="P:regulation of DNA-templated transcription"/>
    <property type="evidence" value="ECO:0007669"/>
    <property type="project" value="InterPro"/>
</dbReference>
<dbReference type="GO" id="GO:0006281">
    <property type="term" value="P:DNA repair"/>
    <property type="evidence" value="ECO:0007669"/>
    <property type="project" value="InterPro"/>
</dbReference>
<dbReference type="InterPro" id="IPR004026">
    <property type="entry name" value="Ada_DNA_repair_Zn-bd"/>
</dbReference>
<dbReference type="Pfam" id="PF02805">
    <property type="entry name" value="Ada_Zn_binding"/>
    <property type="match status" value="1"/>
</dbReference>
<dbReference type="SUPFAM" id="SSF57884">
    <property type="entry name" value="Ada DNA repair protein, N-terminal domain (N-Ada 10)"/>
    <property type="match status" value="1"/>
</dbReference>
<sequence length="165" mass="18532">MKPENLIYFDTPEEAIAAGYHPCKVCNPPTSSIKTSSLVKTPVSSYVWKGSLNTSKFGESGIVSRVIDGDTIEVEGIGRIRLADVNTPEIETEEGKEAKEYVKGLCYQKTVYLDIDDLYITGRYGRIIAVVYVPYKKRYVNLNQLLLKEGYASSAYRPTFKEKTK</sequence>
<dbReference type="Gene3D" id="3.40.10.10">
    <property type="entry name" value="DNA Methylphosphotriester Repair Domain"/>
    <property type="match status" value="1"/>
</dbReference>
<keyword evidence="1" id="KW-0010">Activator</keyword>
<dbReference type="EMBL" id="RXIL01000018">
    <property type="protein sequence ID" value="RZN73175.1"/>
    <property type="molecule type" value="Genomic_DNA"/>
</dbReference>
<dbReference type="GO" id="GO:0003677">
    <property type="term" value="F:DNA binding"/>
    <property type="evidence" value="ECO:0007669"/>
    <property type="project" value="InterPro"/>
</dbReference>
<dbReference type="InterPro" id="IPR035451">
    <property type="entry name" value="Ada-like_dom_sf"/>
</dbReference>
<dbReference type="SUPFAM" id="SSF50199">
    <property type="entry name" value="Staphylococcal nuclease"/>
    <property type="match status" value="1"/>
</dbReference>
<comment type="caution">
    <text evidence="3">The sequence shown here is derived from an EMBL/GenBank/DDBJ whole genome shotgun (WGS) entry which is preliminary data.</text>
</comment>
<dbReference type="PROSITE" id="PS50830">
    <property type="entry name" value="TNASE_3"/>
    <property type="match status" value="1"/>
</dbReference>
<dbReference type="Proteomes" id="UP000320766">
    <property type="component" value="Unassembled WGS sequence"/>
</dbReference>
<evidence type="ECO:0000313" key="4">
    <source>
        <dbReference type="Proteomes" id="UP000320766"/>
    </source>
</evidence>
<reference evidence="3 4" key="1">
    <citation type="journal article" date="2019" name="Nat. Microbiol.">
        <title>Wide diversity of methane and short-chain alkane metabolisms in uncultured archaea.</title>
        <authorList>
            <person name="Borrel G."/>
            <person name="Adam P.S."/>
            <person name="McKay L.J."/>
            <person name="Chen L.X."/>
            <person name="Sierra-Garcia I.N."/>
            <person name="Sieber C.M."/>
            <person name="Letourneur Q."/>
            <person name="Ghozlane A."/>
            <person name="Andersen G.L."/>
            <person name="Li W.J."/>
            <person name="Hallam S.J."/>
            <person name="Muyzer G."/>
            <person name="de Oliveira V.M."/>
            <person name="Inskeep W.P."/>
            <person name="Banfield J.F."/>
            <person name="Gribaldo S."/>
        </authorList>
    </citation>
    <scope>NUCLEOTIDE SEQUENCE [LARGE SCALE GENOMIC DNA]</scope>
    <source>
        <strain evidence="3">NM1b</strain>
    </source>
</reference>
<dbReference type="InterPro" id="IPR016071">
    <property type="entry name" value="Staphylococal_nuclease_OB-fold"/>
</dbReference>
<dbReference type="AlphaFoldDB" id="A0A520KYP1"/>
<dbReference type="GO" id="GO:0008270">
    <property type="term" value="F:zinc ion binding"/>
    <property type="evidence" value="ECO:0007669"/>
    <property type="project" value="InterPro"/>
</dbReference>
<dbReference type="Gene3D" id="2.40.50.90">
    <property type="match status" value="1"/>
</dbReference>
<dbReference type="InterPro" id="IPR035437">
    <property type="entry name" value="SNase_OB-fold_sf"/>
</dbReference>
<organism evidence="3 4">
    <name type="scientific">Candidatus Methanolliviera hydrocarbonicum</name>
    <dbReference type="NCBI Taxonomy" id="2491085"/>
    <lineage>
        <taxon>Archaea</taxon>
        <taxon>Methanobacteriati</taxon>
        <taxon>Methanobacteriota</taxon>
        <taxon>Candidatus Methanoliparia</taxon>
        <taxon>Candidatus Methanoliparales</taxon>
        <taxon>Candidatus Methanollivieraceae</taxon>
        <taxon>Candidatus Methanolliviera</taxon>
    </lineage>
</organism>
<feature type="domain" description="TNase-like" evidence="2">
    <location>
        <begin position="57"/>
        <end position="152"/>
    </location>
</feature>
<dbReference type="SMART" id="SM00318">
    <property type="entry name" value="SNc"/>
    <property type="match status" value="1"/>
</dbReference>
<evidence type="ECO:0000259" key="2">
    <source>
        <dbReference type="PROSITE" id="PS50830"/>
    </source>
</evidence>
<protein>
    <submittedName>
        <fullName evidence="3">Thermonuclease family protein</fullName>
    </submittedName>
</protein>
<gene>
    <name evidence="3" type="ORF">EF807_00925</name>
</gene>
<evidence type="ECO:0000256" key="1">
    <source>
        <dbReference type="ARBA" id="ARBA00023159"/>
    </source>
</evidence>
<dbReference type="Pfam" id="PF00565">
    <property type="entry name" value="SNase"/>
    <property type="match status" value="1"/>
</dbReference>
<name>A0A520KYP1_9EURY</name>
<evidence type="ECO:0000313" key="3">
    <source>
        <dbReference type="EMBL" id="RZN73175.1"/>
    </source>
</evidence>